<evidence type="ECO:0000313" key="2">
    <source>
        <dbReference type="EMBL" id="AZG74782.1"/>
    </source>
</evidence>
<feature type="transmembrane region" description="Helical" evidence="1">
    <location>
        <begin position="124"/>
        <end position="142"/>
    </location>
</feature>
<evidence type="ECO:0000256" key="1">
    <source>
        <dbReference type="SAM" id="Phobius"/>
    </source>
</evidence>
<protein>
    <recommendedName>
        <fullName evidence="4">DUF3592 domain-containing protein</fullName>
    </recommendedName>
</protein>
<gene>
    <name evidence="2" type="ORF">EGC82_19715</name>
</gene>
<keyword evidence="3" id="KW-1185">Reference proteome</keyword>
<evidence type="ECO:0008006" key="4">
    <source>
        <dbReference type="Google" id="ProtNLM"/>
    </source>
</evidence>
<dbReference type="AlphaFoldDB" id="A0A3G8M0X9"/>
<feature type="transmembrane region" description="Helical" evidence="1">
    <location>
        <begin position="7"/>
        <end position="29"/>
    </location>
</feature>
<organism evidence="2 3">
    <name type="scientific">Shewanella livingstonensis</name>
    <dbReference type="NCBI Taxonomy" id="150120"/>
    <lineage>
        <taxon>Bacteria</taxon>
        <taxon>Pseudomonadati</taxon>
        <taxon>Pseudomonadota</taxon>
        <taxon>Gammaproteobacteria</taxon>
        <taxon>Alteromonadales</taxon>
        <taxon>Shewanellaceae</taxon>
        <taxon>Shewanella</taxon>
    </lineage>
</organism>
<dbReference type="Proteomes" id="UP000278035">
    <property type="component" value="Chromosome"/>
</dbReference>
<accession>A0A3G8M0X9</accession>
<name>A0A3G8M0X9_9GAMM</name>
<dbReference type="RefSeq" id="WP_124732260.1">
    <property type="nucleotide sequence ID" value="NZ_CBCSKC010000041.1"/>
</dbReference>
<sequence length="155" mass="17552">MEKIKGICFFALTFFSFFGVVVFTPALVYEVFQTSDSKSVEAEVIESYFGYEDLFGREACSLEVELNILSTNENVIIRNAKPGDIAICSSKKKFAANYYPGDFTIVFLSKNGEYNLALGSYLEAMTPGIISITWFIFFYLYIKIHRKRASQVSSN</sequence>
<keyword evidence="1" id="KW-0812">Transmembrane</keyword>
<keyword evidence="1" id="KW-0472">Membrane</keyword>
<dbReference type="EMBL" id="CP034015">
    <property type="protein sequence ID" value="AZG74782.1"/>
    <property type="molecule type" value="Genomic_DNA"/>
</dbReference>
<keyword evidence="1" id="KW-1133">Transmembrane helix</keyword>
<reference evidence="3" key="1">
    <citation type="submission" date="2018-11" db="EMBL/GenBank/DDBJ databases">
        <title>Shewanella sp. M2.</title>
        <authorList>
            <person name="Hwang Y.J."/>
            <person name="Hwang C.Y."/>
        </authorList>
    </citation>
    <scope>NUCLEOTIDE SEQUENCE [LARGE SCALE GENOMIC DNA]</scope>
    <source>
        <strain evidence="3">LMG 19866</strain>
    </source>
</reference>
<proteinExistence type="predicted"/>
<dbReference type="KEGG" id="slj:EGC82_19715"/>
<evidence type="ECO:0000313" key="3">
    <source>
        <dbReference type="Proteomes" id="UP000278035"/>
    </source>
</evidence>